<gene>
    <name evidence="2" type="ORF">QVD17_26913</name>
</gene>
<evidence type="ECO:0000313" key="2">
    <source>
        <dbReference type="EMBL" id="KAK1417779.1"/>
    </source>
</evidence>
<keyword evidence="1" id="KW-0472">Membrane</keyword>
<keyword evidence="1" id="KW-0812">Transmembrane</keyword>
<protein>
    <submittedName>
        <fullName evidence="2">Uncharacterized protein</fullName>
    </submittedName>
</protein>
<organism evidence="2 3">
    <name type="scientific">Tagetes erecta</name>
    <name type="common">African marigold</name>
    <dbReference type="NCBI Taxonomy" id="13708"/>
    <lineage>
        <taxon>Eukaryota</taxon>
        <taxon>Viridiplantae</taxon>
        <taxon>Streptophyta</taxon>
        <taxon>Embryophyta</taxon>
        <taxon>Tracheophyta</taxon>
        <taxon>Spermatophyta</taxon>
        <taxon>Magnoliopsida</taxon>
        <taxon>eudicotyledons</taxon>
        <taxon>Gunneridae</taxon>
        <taxon>Pentapetalae</taxon>
        <taxon>asterids</taxon>
        <taxon>campanulids</taxon>
        <taxon>Asterales</taxon>
        <taxon>Asteraceae</taxon>
        <taxon>Asteroideae</taxon>
        <taxon>Heliantheae alliance</taxon>
        <taxon>Tageteae</taxon>
        <taxon>Tagetes</taxon>
    </lineage>
</organism>
<keyword evidence="3" id="KW-1185">Reference proteome</keyword>
<reference evidence="2" key="1">
    <citation type="journal article" date="2023" name="bioRxiv">
        <title>Improved chromosome-level genome assembly for marigold (Tagetes erecta).</title>
        <authorList>
            <person name="Jiang F."/>
            <person name="Yuan L."/>
            <person name="Wang S."/>
            <person name="Wang H."/>
            <person name="Xu D."/>
            <person name="Wang A."/>
            <person name="Fan W."/>
        </authorList>
    </citation>
    <scope>NUCLEOTIDE SEQUENCE</scope>
    <source>
        <strain evidence="2">WSJ</strain>
        <tissue evidence="2">Leaf</tissue>
    </source>
</reference>
<dbReference type="Proteomes" id="UP001229421">
    <property type="component" value="Unassembled WGS sequence"/>
</dbReference>
<dbReference type="EMBL" id="JAUHHV010000007">
    <property type="protein sequence ID" value="KAK1417779.1"/>
    <property type="molecule type" value="Genomic_DNA"/>
</dbReference>
<evidence type="ECO:0000313" key="3">
    <source>
        <dbReference type="Proteomes" id="UP001229421"/>
    </source>
</evidence>
<name>A0AAD8K880_TARER</name>
<sequence>MRKYGIFHWQPWMCELFILLHVLAGIKFWLCMLLVMKWHHLFMKVKFDEDGVNDTVLEQSVHAIAIVYMKARMEINEQK</sequence>
<feature type="transmembrane region" description="Helical" evidence="1">
    <location>
        <begin position="16"/>
        <end position="36"/>
    </location>
</feature>
<keyword evidence="1" id="KW-1133">Transmembrane helix</keyword>
<accession>A0AAD8K880</accession>
<comment type="caution">
    <text evidence="2">The sequence shown here is derived from an EMBL/GenBank/DDBJ whole genome shotgun (WGS) entry which is preliminary data.</text>
</comment>
<proteinExistence type="predicted"/>
<dbReference type="AlphaFoldDB" id="A0AAD8K880"/>
<evidence type="ECO:0000256" key="1">
    <source>
        <dbReference type="SAM" id="Phobius"/>
    </source>
</evidence>